<dbReference type="EMBL" id="KI395019">
    <property type="protein sequence ID" value="ERM99404.1"/>
    <property type="molecule type" value="Genomic_DNA"/>
</dbReference>
<dbReference type="InterPro" id="IPR012677">
    <property type="entry name" value="Nucleotide-bd_a/b_plait_sf"/>
</dbReference>
<comment type="subcellular location">
    <subcellularLocation>
        <location evidence="1">Nucleus</location>
    </subcellularLocation>
</comment>
<dbReference type="STRING" id="13333.W1NXJ3"/>
<evidence type="ECO:0000256" key="6">
    <source>
        <dbReference type="ARBA" id="ARBA00023242"/>
    </source>
</evidence>
<dbReference type="SUPFAM" id="SSF54928">
    <property type="entry name" value="RNA-binding domain, RBD"/>
    <property type="match status" value="1"/>
</dbReference>
<dbReference type="InterPro" id="IPR013520">
    <property type="entry name" value="Ribonucl_H"/>
</dbReference>
<dbReference type="SMART" id="SM00479">
    <property type="entry name" value="EXOIII"/>
    <property type="match status" value="1"/>
</dbReference>
<comment type="function">
    <text evidence="7">3'-5' exonuclease degrading single-stranded small RNAs.</text>
</comment>
<evidence type="ECO:0000256" key="7">
    <source>
        <dbReference type="ARBA" id="ARBA00053817"/>
    </source>
</evidence>
<keyword evidence="6" id="KW-0539">Nucleus</keyword>
<dbReference type="FunFam" id="3.30.420.10:FF:000080">
    <property type="entry name" value="Small RNA degrading nuclease 3"/>
    <property type="match status" value="1"/>
</dbReference>
<dbReference type="PANTHER" id="PTHR12801:SF115">
    <property type="entry name" value="FI18136P1-RELATED"/>
    <property type="match status" value="1"/>
</dbReference>
<dbReference type="GO" id="GO:0004527">
    <property type="term" value="F:exonuclease activity"/>
    <property type="evidence" value="ECO:0000318"/>
    <property type="project" value="GO_Central"/>
</dbReference>
<evidence type="ECO:0000256" key="1">
    <source>
        <dbReference type="ARBA" id="ARBA00004123"/>
    </source>
</evidence>
<evidence type="ECO:0000256" key="5">
    <source>
        <dbReference type="ARBA" id="ARBA00022839"/>
    </source>
</evidence>
<dbReference type="OrthoDB" id="16516at2759"/>
<name>W1NXJ3_AMBTC</name>
<feature type="domain" description="Exonuclease" evidence="9">
    <location>
        <begin position="144"/>
        <end position="305"/>
    </location>
</feature>
<dbReference type="InterPro" id="IPR012337">
    <property type="entry name" value="RNaseH-like_sf"/>
</dbReference>
<keyword evidence="4" id="KW-0378">Hydrolase</keyword>
<accession>W1NXJ3</accession>
<keyword evidence="5" id="KW-0269">Exonuclease</keyword>
<sequence length="481" mass="54714">MAEDITATCDKEVLVKIVKLAQTRKIKGIEGEWKDFLQSHDKKFGSSLSDPSRRSIDILAAFVKTITGEEDVKLITNLVKLHENYKSMEFLMKNSQHPESPEQKLVRLTMEHPEYLKRYSFPSYNEDWVITRVGKISKVLKSNAMVAVDCEMVLCQDGTEEVVKVCVVDQNMEVKLDKLVNPMKVVSDYRTDITGITEEDLKDVSCCLSDIQILLKKLLKPGMILVGHSLHNDLQALKIDHRRVIDTSFIFSFLDRPRHYSASLYDLCKLVLGFELRKEGAPHVCMDDARATMKLVLAKLEHGFDEPIAVPLKDDTPESDLTKLLIHKLPATVSLKELLKIFPDMDTVELQPFKTSKSNQSAFAIFKDPTWASKAFDMLDGELGEDSGGRPQKLVSVELKGGQNVSFFVRKMTSKEFPIILKKRLAQVEMKGECKRQKADKSNVCEHIKEIEQLQHKLQEKDQEIKSLQKILSSLTRKHGL</sequence>
<dbReference type="InterPro" id="IPR035979">
    <property type="entry name" value="RBD_domain_sf"/>
</dbReference>
<keyword evidence="3" id="KW-0540">Nuclease</keyword>
<protein>
    <recommendedName>
        <fullName evidence="9">Exonuclease domain-containing protein</fullName>
    </recommendedName>
</protein>
<reference evidence="11" key="1">
    <citation type="journal article" date="2013" name="Science">
        <title>The Amborella genome and the evolution of flowering plants.</title>
        <authorList>
            <consortium name="Amborella Genome Project"/>
        </authorList>
    </citation>
    <scope>NUCLEOTIDE SEQUENCE [LARGE SCALE GENOMIC DNA]</scope>
</reference>
<dbReference type="Gene3D" id="3.30.70.330">
    <property type="match status" value="1"/>
</dbReference>
<dbReference type="eggNOG" id="KOG2248">
    <property type="taxonomic scope" value="Eukaryota"/>
</dbReference>
<dbReference type="HOGENOM" id="CLU_030142_0_0_1"/>
<organism evidence="10 11">
    <name type="scientific">Amborella trichopoda</name>
    <dbReference type="NCBI Taxonomy" id="13333"/>
    <lineage>
        <taxon>Eukaryota</taxon>
        <taxon>Viridiplantae</taxon>
        <taxon>Streptophyta</taxon>
        <taxon>Embryophyta</taxon>
        <taxon>Tracheophyta</taxon>
        <taxon>Spermatophyta</taxon>
        <taxon>Magnoliopsida</taxon>
        <taxon>Amborellales</taxon>
        <taxon>Amborellaceae</taxon>
        <taxon>Amborella</taxon>
    </lineage>
</organism>
<evidence type="ECO:0000256" key="2">
    <source>
        <dbReference type="ARBA" id="ARBA00006357"/>
    </source>
</evidence>
<dbReference type="Gramene" id="ERM99404">
    <property type="protein sequence ID" value="ERM99404"/>
    <property type="gene ID" value="AMTR_s00131p00040500"/>
</dbReference>
<dbReference type="GO" id="GO:0031125">
    <property type="term" value="P:rRNA 3'-end processing"/>
    <property type="evidence" value="ECO:0000318"/>
    <property type="project" value="GO_Central"/>
</dbReference>
<dbReference type="GO" id="GO:0005634">
    <property type="term" value="C:nucleus"/>
    <property type="evidence" value="ECO:0000318"/>
    <property type="project" value="GO_Central"/>
</dbReference>
<dbReference type="SUPFAM" id="SSF53098">
    <property type="entry name" value="Ribonuclease H-like"/>
    <property type="match status" value="1"/>
</dbReference>
<dbReference type="Gene3D" id="3.30.420.10">
    <property type="entry name" value="Ribonuclease H-like superfamily/Ribonuclease H"/>
    <property type="match status" value="1"/>
</dbReference>
<comment type="similarity">
    <text evidence="2">Belongs to the REXO1/REXO3 family.</text>
</comment>
<dbReference type="CDD" id="cd06145">
    <property type="entry name" value="REX1_like"/>
    <property type="match status" value="1"/>
</dbReference>
<dbReference type="GO" id="GO:0003676">
    <property type="term" value="F:nucleic acid binding"/>
    <property type="evidence" value="ECO:0007669"/>
    <property type="project" value="InterPro"/>
</dbReference>
<feature type="coiled-coil region" evidence="8">
    <location>
        <begin position="451"/>
        <end position="478"/>
    </location>
</feature>
<dbReference type="AlphaFoldDB" id="W1NXJ3"/>
<dbReference type="InterPro" id="IPR036397">
    <property type="entry name" value="RNaseH_sf"/>
</dbReference>
<dbReference type="Pfam" id="PF00929">
    <property type="entry name" value="RNase_T"/>
    <property type="match status" value="1"/>
</dbReference>
<proteinExistence type="inferred from homology"/>
<gene>
    <name evidence="10" type="ORF">AMTR_s00131p00040500</name>
</gene>
<dbReference type="Proteomes" id="UP000017836">
    <property type="component" value="Unassembled WGS sequence"/>
</dbReference>
<dbReference type="PANTHER" id="PTHR12801">
    <property type="entry name" value="RNA EXONUCLEASE REXO1 / RECO3 FAMILY MEMBER-RELATED"/>
    <property type="match status" value="1"/>
</dbReference>
<dbReference type="InterPro" id="IPR047021">
    <property type="entry name" value="REXO1/3/4-like"/>
</dbReference>
<evidence type="ECO:0000259" key="9">
    <source>
        <dbReference type="SMART" id="SM00479"/>
    </source>
</evidence>
<keyword evidence="8" id="KW-0175">Coiled coil</keyword>
<dbReference type="InterPro" id="IPR034922">
    <property type="entry name" value="REX1-like_exo"/>
</dbReference>
<evidence type="ECO:0000256" key="8">
    <source>
        <dbReference type="SAM" id="Coils"/>
    </source>
</evidence>
<evidence type="ECO:0000313" key="11">
    <source>
        <dbReference type="Proteomes" id="UP000017836"/>
    </source>
</evidence>
<dbReference type="OMA" id="YPIDYSF"/>
<evidence type="ECO:0000256" key="4">
    <source>
        <dbReference type="ARBA" id="ARBA00022801"/>
    </source>
</evidence>
<evidence type="ECO:0000313" key="10">
    <source>
        <dbReference type="EMBL" id="ERM99404.1"/>
    </source>
</evidence>
<dbReference type="CDD" id="cd00590">
    <property type="entry name" value="RRM_SF"/>
    <property type="match status" value="1"/>
</dbReference>
<keyword evidence="11" id="KW-1185">Reference proteome</keyword>
<dbReference type="KEGG" id="atr:18427438"/>
<evidence type="ECO:0000256" key="3">
    <source>
        <dbReference type="ARBA" id="ARBA00022722"/>
    </source>
</evidence>